<gene>
    <name evidence="13" type="ORF">CesoFtcFv8_007325</name>
</gene>
<feature type="compositionally biased region" description="Acidic residues" evidence="10">
    <location>
        <begin position="65"/>
        <end position="83"/>
    </location>
</feature>
<name>A0AAN8CE24_9TELE</name>
<comment type="subcellular location">
    <subcellularLocation>
        <location evidence="1">Cell membrane</location>
        <topology evidence="1">Lipid-anchor</topology>
        <topology evidence="1">GPI-anchor</topology>
    </subcellularLocation>
</comment>
<dbReference type="Proteomes" id="UP001335648">
    <property type="component" value="Unassembled WGS sequence"/>
</dbReference>
<evidence type="ECO:0000256" key="2">
    <source>
        <dbReference type="ARBA" id="ARBA00022475"/>
    </source>
</evidence>
<dbReference type="GO" id="GO:0098552">
    <property type="term" value="C:side of membrane"/>
    <property type="evidence" value="ECO:0007669"/>
    <property type="project" value="UniProtKB-KW"/>
</dbReference>
<keyword evidence="3" id="KW-0336">GPI-anchor</keyword>
<reference evidence="13 14" key="1">
    <citation type="journal article" date="2023" name="Mol. Biol. Evol.">
        <title>Genomics of Secondarily Temperate Adaptation in the Only Non-Antarctic Icefish.</title>
        <authorList>
            <person name="Rivera-Colon A.G."/>
            <person name="Rayamajhi N."/>
            <person name="Minhas B.F."/>
            <person name="Madrigal G."/>
            <person name="Bilyk K.T."/>
            <person name="Yoon V."/>
            <person name="Hune M."/>
            <person name="Gregory S."/>
            <person name="Cheng C.H.C."/>
            <person name="Catchen J.M."/>
        </authorList>
    </citation>
    <scope>NUCLEOTIDE SEQUENCE [LARGE SCALE GENOMIC DNA]</scope>
    <source>
        <strain evidence="13">JC2023a</strain>
    </source>
</reference>
<keyword evidence="5 11" id="KW-0472">Membrane</keyword>
<keyword evidence="8" id="KW-0449">Lipoprotein</keyword>
<evidence type="ECO:0000256" key="7">
    <source>
        <dbReference type="ARBA" id="ARBA00023180"/>
    </source>
</evidence>
<evidence type="ECO:0000256" key="9">
    <source>
        <dbReference type="ARBA" id="ARBA00029446"/>
    </source>
</evidence>
<proteinExistence type="inferred from homology"/>
<evidence type="ECO:0000313" key="14">
    <source>
        <dbReference type="Proteomes" id="UP001335648"/>
    </source>
</evidence>
<evidence type="ECO:0000256" key="4">
    <source>
        <dbReference type="ARBA" id="ARBA00022729"/>
    </source>
</evidence>
<dbReference type="EMBL" id="JAULUE010002051">
    <property type="protein sequence ID" value="KAK5902024.1"/>
    <property type="molecule type" value="Genomic_DNA"/>
</dbReference>
<dbReference type="GO" id="GO:0035036">
    <property type="term" value="P:sperm-egg recognition"/>
    <property type="evidence" value="ECO:0007669"/>
    <property type="project" value="TreeGrafter"/>
</dbReference>
<comment type="similarity">
    <text evidence="9">Belongs to the SPACA4/bouncer family.</text>
</comment>
<evidence type="ECO:0000256" key="10">
    <source>
        <dbReference type="SAM" id="MobiDB-lite"/>
    </source>
</evidence>
<evidence type="ECO:0000256" key="1">
    <source>
        <dbReference type="ARBA" id="ARBA00004609"/>
    </source>
</evidence>
<organism evidence="13 14">
    <name type="scientific">Champsocephalus esox</name>
    <name type="common">pike icefish</name>
    <dbReference type="NCBI Taxonomy" id="159716"/>
    <lineage>
        <taxon>Eukaryota</taxon>
        <taxon>Metazoa</taxon>
        <taxon>Chordata</taxon>
        <taxon>Craniata</taxon>
        <taxon>Vertebrata</taxon>
        <taxon>Euteleostomi</taxon>
        <taxon>Actinopterygii</taxon>
        <taxon>Neopterygii</taxon>
        <taxon>Teleostei</taxon>
        <taxon>Neoteleostei</taxon>
        <taxon>Acanthomorphata</taxon>
        <taxon>Eupercaria</taxon>
        <taxon>Perciformes</taxon>
        <taxon>Notothenioidei</taxon>
        <taxon>Channichthyidae</taxon>
        <taxon>Champsocephalus</taxon>
    </lineage>
</organism>
<dbReference type="CDD" id="cd23597">
    <property type="entry name" value="TFP_LU_ECD_Bncr"/>
    <property type="match status" value="1"/>
</dbReference>
<feature type="region of interest" description="Disordered" evidence="10">
    <location>
        <begin position="64"/>
        <end position="89"/>
    </location>
</feature>
<protein>
    <recommendedName>
        <fullName evidence="12">UPAR/Ly6 domain-containing protein</fullName>
    </recommendedName>
</protein>
<dbReference type="Pfam" id="PF00021">
    <property type="entry name" value="UPAR_LY6"/>
    <property type="match status" value="1"/>
</dbReference>
<evidence type="ECO:0000256" key="11">
    <source>
        <dbReference type="SAM" id="Phobius"/>
    </source>
</evidence>
<dbReference type="SUPFAM" id="SSF57302">
    <property type="entry name" value="Snake toxin-like"/>
    <property type="match status" value="1"/>
</dbReference>
<keyword evidence="2" id="KW-1003">Cell membrane</keyword>
<keyword evidence="14" id="KW-1185">Reference proteome</keyword>
<evidence type="ECO:0000256" key="6">
    <source>
        <dbReference type="ARBA" id="ARBA00023157"/>
    </source>
</evidence>
<feature type="transmembrane region" description="Helical" evidence="11">
    <location>
        <begin position="99"/>
        <end position="117"/>
    </location>
</feature>
<evidence type="ECO:0000256" key="5">
    <source>
        <dbReference type="ARBA" id="ARBA00023136"/>
    </source>
</evidence>
<dbReference type="PANTHER" id="PTHR47613">
    <property type="entry name" value="SPERM ACROSOME MEMBRANE-ASSOCIATED PROTEIN 4"/>
    <property type="match status" value="1"/>
</dbReference>
<dbReference type="PANTHER" id="PTHR47613:SF1">
    <property type="entry name" value="SPERM ACROSOME MEMBRANE-ASSOCIATED PROTEIN 4"/>
    <property type="match status" value="1"/>
</dbReference>
<evidence type="ECO:0000256" key="8">
    <source>
        <dbReference type="ARBA" id="ARBA00023288"/>
    </source>
</evidence>
<dbReference type="AlphaFoldDB" id="A0AAN8CE24"/>
<feature type="domain" description="UPAR/Ly6" evidence="12">
    <location>
        <begin position="119"/>
        <end position="198"/>
    </location>
</feature>
<evidence type="ECO:0000256" key="3">
    <source>
        <dbReference type="ARBA" id="ARBA00022622"/>
    </source>
</evidence>
<feature type="transmembrane region" description="Helical" evidence="11">
    <location>
        <begin position="23"/>
        <end position="44"/>
    </location>
</feature>
<keyword evidence="11" id="KW-1133">Transmembrane helix</keyword>
<comment type="caution">
    <text evidence="13">The sequence shown here is derived from an EMBL/GenBank/DDBJ whole genome shotgun (WGS) entry which is preliminary data.</text>
</comment>
<keyword evidence="11" id="KW-0812">Transmembrane</keyword>
<keyword evidence="4" id="KW-0732">Signal</keyword>
<evidence type="ECO:0000259" key="12">
    <source>
        <dbReference type="Pfam" id="PF00021"/>
    </source>
</evidence>
<dbReference type="GO" id="GO:0005886">
    <property type="term" value="C:plasma membrane"/>
    <property type="evidence" value="ECO:0007669"/>
    <property type="project" value="UniProtKB-SubCell"/>
</dbReference>
<evidence type="ECO:0000313" key="13">
    <source>
        <dbReference type="EMBL" id="KAK5902024.1"/>
    </source>
</evidence>
<accession>A0AAN8CE24</accession>
<dbReference type="InterPro" id="IPR016054">
    <property type="entry name" value="LY6_UPA_recep-like"/>
</dbReference>
<sequence length="247" mass="27800">MHFNHTTLHISPTKNTKPGFPGYYALIPILLILFGCAVAMVYYFRRESRLDNLRHRLIPLYTYDPAEEQGDDPDREQDEEQDEPLYKKGKLPDLLGPRWILSSILMAAALFLPSLSLDSLLCNFCPLQHKGTSCPDISSQCLPDQRCSSSRGHFGSLHVLSAQGCVDAELCGSHEMASFRGVKYNVSYTCCCRDKCNGHPHSNTKLKKLLGMLADKLHYPNITVLREERWDSCVNYTSSNTLPTNAS</sequence>
<keyword evidence="6" id="KW-1015">Disulfide bond</keyword>
<keyword evidence="7" id="KW-0325">Glycoprotein</keyword>
<dbReference type="InterPro" id="IPR046354">
    <property type="entry name" value="SPACA4/Bouncer"/>
</dbReference>
<dbReference type="InterPro" id="IPR045860">
    <property type="entry name" value="Snake_toxin-like_sf"/>
</dbReference>